<protein>
    <submittedName>
        <fullName evidence="1">Uncharacterized protein</fullName>
    </submittedName>
</protein>
<reference evidence="1" key="1">
    <citation type="submission" date="2017-06" db="EMBL/GenBank/DDBJ databases">
        <title>Novel phages from South African skin metaviromes.</title>
        <authorList>
            <person name="van Zyl L.J."/>
            <person name="Abrahams Y."/>
            <person name="Stander E.A."/>
            <person name="Kirby B.M."/>
            <person name="Clavaud C."/>
            <person name="Farcet C."/>
            <person name="Breton L."/>
            <person name="Trindade M.I."/>
        </authorList>
    </citation>
    <scope>NUCLEOTIDE SEQUENCE</scope>
</reference>
<evidence type="ECO:0000313" key="1">
    <source>
        <dbReference type="EMBL" id="ASN69230.1"/>
    </source>
</evidence>
<proteinExistence type="predicted"/>
<sequence length="135" mass="15643">MGMYTEVHFRGEIEERNNGKLINWLSAVVDGQSVEPFEDHPFFDTDRWRSVFAGSSAYFATRGSKLGIREWGSSTAFELFVSSSLKNYDDEAEKFFDWINQYITGFRGGDFIGYSRYEEDPSPRLYFYSDGKSDD</sequence>
<organism evidence="1">
    <name type="scientific">uncultured Caudovirales phage</name>
    <dbReference type="NCBI Taxonomy" id="2100421"/>
    <lineage>
        <taxon>Viruses</taxon>
        <taxon>Duplodnaviria</taxon>
        <taxon>Heunggongvirae</taxon>
        <taxon>Uroviricota</taxon>
        <taxon>Caudoviricetes</taxon>
        <taxon>Peduoviridae</taxon>
        <taxon>Maltschvirus</taxon>
        <taxon>Maltschvirus maltsch</taxon>
    </lineage>
</organism>
<name>A0A2H4J2B3_9CAUD</name>
<dbReference type="EMBL" id="MF417887">
    <property type="protein sequence ID" value="ASN69230.1"/>
    <property type="molecule type" value="Genomic_DNA"/>
</dbReference>
<accession>A0A2H4J2B3</accession>
<gene>
    <name evidence="1" type="ORF">7S3_52</name>
</gene>